<reference evidence="3 4" key="1">
    <citation type="submission" date="2019-07" db="EMBL/GenBank/DDBJ databases">
        <title>Full genome sequence of Humibacter sp. WJ7-1.</title>
        <authorList>
            <person name="Im W.-T."/>
        </authorList>
    </citation>
    <scope>NUCLEOTIDE SEQUENCE [LARGE SCALE GENOMIC DNA]</scope>
    <source>
        <strain evidence="3 4">WJ7-1</strain>
    </source>
</reference>
<accession>A0A5B8M3Q7</accession>
<keyword evidence="4" id="KW-1185">Reference proteome</keyword>
<keyword evidence="1" id="KW-0472">Membrane</keyword>
<evidence type="ECO:0000313" key="3">
    <source>
        <dbReference type="EMBL" id="QDZ14574.1"/>
    </source>
</evidence>
<dbReference type="OrthoDB" id="10017825at2"/>
<dbReference type="AlphaFoldDB" id="A0A5B8M3Q7"/>
<dbReference type="KEGG" id="huw:FPZ11_07230"/>
<name>A0A5B8M3Q7_9MICO</name>
<protein>
    <submittedName>
        <fullName evidence="3">Uncharacterized protein</fullName>
    </submittedName>
</protein>
<organism evidence="3 4">
    <name type="scientific">Humibacter ginsenosidimutans</name>
    <dbReference type="NCBI Taxonomy" id="2599293"/>
    <lineage>
        <taxon>Bacteria</taxon>
        <taxon>Bacillati</taxon>
        <taxon>Actinomycetota</taxon>
        <taxon>Actinomycetes</taxon>
        <taxon>Micrococcales</taxon>
        <taxon>Microbacteriaceae</taxon>
        <taxon>Humibacter</taxon>
    </lineage>
</organism>
<dbReference type="EMBL" id="CP042305">
    <property type="protein sequence ID" value="QDZ14574.1"/>
    <property type="molecule type" value="Genomic_DNA"/>
</dbReference>
<gene>
    <name evidence="3" type="ORF">FPZ11_07230</name>
</gene>
<sequence>MLRRLLPALLTALVAVAGFEVTPAATASLVLAVALTAAVSIAAMRMLARTSAQTRPVRVGTARDAWLDAVVTLSPTHTDARAMMRPRPPSVAL</sequence>
<dbReference type="RefSeq" id="WP_146319611.1">
    <property type="nucleotide sequence ID" value="NZ_CP042305.1"/>
</dbReference>
<keyword evidence="1" id="KW-1133">Transmembrane helix</keyword>
<keyword evidence="2" id="KW-0732">Signal</keyword>
<dbReference type="Proteomes" id="UP000320216">
    <property type="component" value="Chromosome"/>
</dbReference>
<evidence type="ECO:0000256" key="1">
    <source>
        <dbReference type="SAM" id="Phobius"/>
    </source>
</evidence>
<feature type="signal peptide" evidence="2">
    <location>
        <begin position="1"/>
        <end position="17"/>
    </location>
</feature>
<evidence type="ECO:0000313" key="4">
    <source>
        <dbReference type="Proteomes" id="UP000320216"/>
    </source>
</evidence>
<feature type="transmembrane region" description="Helical" evidence="1">
    <location>
        <begin position="28"/>
        <end position="48"/>
    </location>
</feature>
<keyword evidence="1" id="KW-0812">Transmembrane</keyword>
<proteinExistence type="predicted"/>
<feature type="chain" id="PRO_5038466986" evidence="2">
    <location>
        <begin position="18"/>
        <end position="93"/>
    </location>
</feature>
<evidence type="ECO:0000256" key="2">
    <source>
        <dbReference type="SAM" id="SignalP"/>
    </source>
</evidence>